<reference evidence="4" key="1">
    <citation type="journal article" date="2018" name="Front. Microbiol.">
        <title>Genome-Based Analysis Reveals the Taxonomy and Diversity of the Family Idiomarinaceae.</title>
        <authorList>
            <person name="Liu Y."/>
            <person name="Lai Q."/>
            <person name="Shao Z."/>
        </authorList>
    </citation>
    <scope>NUCLEOTIDE SEQUENCE [LARGE SCALE GENOMIC DNA]</scope>
    <source>
        <strain evidence="4">F23</strain>
    </source>
</reference>
<dbReference type="EMBL" id="PIPV01000012">
    <property type="protein sequence ID" value="RUO51236.1"/>
    <property type="molecule type" value="Genomic_DNA"/>
</dbReference>
<gene>
    <name evidence="3" type="ORF">CWE25_11815</name>
</gene>
<dbReference type="OrthoDB" id="7185741at2"/>
<evidence type="ECO:0000313" key="3">
    <source>
        <dbReference type="EMBL" id="RUO51236.1"/>
    </source>
</evidence>
<dbReference type="InterPro" id="IPR000073">
    <property type="entry name" value="AB_hydrolase_1"/>
</dbReference>
<dbReference type="Proteomes" id="UP000287330">
    <property type="component" value="Unassembled WGS sequence"/>
</dbReference>
<dbReference type="InterPro" id="IPR029058">
    <property type="entry name" value="AB_hydrolase_fold"/>
</dbReference>
<name>A0A432XR91_9GAMM</name>
<accession>A0A432XR91</accession>
<organism evidence="3 4">
    <name type="scientific">Idiomarina fontislapidosi</name>
    <dbReference type="NCBI Taxonomy" id="263723"/>
    <lineage>
        <taxon>Bacteria</taxon>
        <taxon>Pseudomonadati</taxon>
        <taxon>Pseudomonadota</taxon>
        <taxon>Gammaproteobacteria</taxon>
        <taxon>Alteromonadales</taxon>
        <taxon>Idiomarinaceae</taxon>
        <taxon>Idiomarina</taxon>
    </lineage>
</organism>
<feature type="chain" id="PRO_5019254723" description="AB hydrolase-1 domain-containing protein" evidence="1">
    <location>
        <begin position="24"/>
        <end position="278"/>
    </location>
</feature>
<dbReference type="RefSeq" id="WP_110575976.1">
    <property type="nucleotide sequence ID" value="NZ_PIPV01000012.1"/>
</dbReference>
<dbReference type="Pfam" id="PF00561">
    <property type="entry name" value="Abhydrolase_1"/>
    <property type="match status" value="1"/>
</dbReference>
<sequence length="278" mass="30719">MTLKKPVLLACLLASLVVLEGKANESNIEAGKFKVNDYALSYTCAGEGEPNVFLEAPSGISAEDAFASVFLAVAKRTRVCRYERLGFGGSDNVPDGLNQTVADYSGELKRFIELQASSGKVVLVGYSFGGFIARHFTANNPEKVSGILLIDAAHESWLQDMKETMSDDDWAKMQGILDWFHDNLGHNYWDSQFEVAETMLPDQLEVRIISRGLPHETIRQAGVSEAGIKIYNDLHDKYQTAQLTLTDKTSQVIARNSGHLIVDSEPEIVLTELFELID</sequence>
<comment type="caution">
    <text evidence="3">The sequence shown here is derived from an EMBL/GenBank/DDBJ whole genome shotgun (WGS) entry which is preliminary data.</text>
</comment>
<proteinExistence type="predicted"/>
<dbReference type="PRINTS" id="PR00111">
    <property type="entry name" value="ABHYDROLASE"/>
</dbReference>
<dbReference type="InterPro" id="IPR050266">
    <property type="entry name" value="AB_hydrolase_sf"/>
</dbReference>
<feature type="domain" description="AB hydrolase-1" evidence="2">
    <location>
        <begin position="69"/>
        <end position="170"/>
    </location>
</feature>
<dbReference type="PANTHER" id="PTHR43798">
    <property type="entry name" value="MONOACYLGLYCEROL LIPASE"/>
    <property type="match status" value="1"/>
</dbReference>
<evidence type="ECO:0000259" key="2">
    <source>
        <dbReference type="Pfam" id="PF00561"/>
    </source>
</evidence>
<protein>
    <recommendedName>
        <fullName evidence="2">AB hydrolase-1 domain-containing protein</fullName>
    </recommendedName>
</protein>
<feature type="signal peptide" evidence="1">
    <location>
        <begin position="1"/>
        <end position="23"/>
    </location>
</feature>
<dbReference type="Gene3D" id="3.40.50.1820">
    <property type="entry name" value="alpha/beta hydrolase"/>
    <property type="match status" value="1"/>
</dbReference>
<dbReference type="SUPFAM" id="SSF53474">
    <property type="entry name" value="alpha/beta-Hydrolases"/>
    <property type="match status" value="1"/>
</dbReference>
<dbReference type="AlphaFoldDB" id="A0A432XR91"/>
<evidence type="ECO:0000313" key="4">
    <source>
        <dbReference type="Proteomes" id="UP000287330"/>
    </source>
</evidence>
<evidence type="ECO:0000256" key="1">
    <source>
        <dbReference type="SAM" id="SignalP"/>
    </source>
</evidence>
<keyword evidence="4" id="KW-1185">Reference proteome</keyword>
<keyword evidence="1" id="KW-0732">Signal</keyword>